<gene>
    <name evidence="2" type="ORF">VaNZ11_000395</name>
</gene>
<protein>
    <submittedName>
        <fullName evidence="2">Uncharacterized protein</fullName>
    </submittedName>
</protein>
<comment type="caution">
    <text evidence="2">The sequence shown here is derived from an EMBL/GenBank/DDBJ whole genome shotgun (WGS) entry which is preliminary data.</text>
</comment>
<accession>A0ABQ5RMV3</accession>
<organism evidence="2 3">
    <name type="scientific">Volvox africanus</name>
    <dbReference type="NCBI Taxonomy" id="51714"/>
    <lineage>
        <taxon>Eukaryota</taxon>
        <taxon>Viridiplantae</taxon>
        <taxon>Chlorophyta</taxon>
        <taxon>core chlorophytes</taxon>
        <taxon>Chlorophyceae</taxon>
        <taxon>CS clade</taxon>
        <taxon>Chlamydomonadales</taxon>
        <taxon>Volvocaceae</taxon>
        <taxon>Volvox</taxon>
    </lineage>
</organism>
<dbReference type="EMBL" id="BSDZ01000003">
    <property type="protein sequence ID" value="GLI58654.1"/>
    <property type="molecule type" value="Genomic_DNA"/>
</dbReference>
<evidence type="ECO:0000256" key="1">
    <source>
        <dbReference type="SAM" id="MobiDB-lite"/>
    </source>
</evidence>
<sequence>MKDSDGPDRSACKHRFSRPQDTQALPQATRSPNLLSRNMHIYVSTYSSGQMMPGTFPQPASEKLRTAITRSNAVTLGDVTHADLRGIVSRNLLSNLDLRPTSERISTGPDLSTLDRVAEDVASISIRAPQGPTPDASKAGGCFSVSLNPAITEDLSTAGCWTTIYMDRGCYNLTTARSSDNGICALTQLAGPDGPMAGWLLQLSPSLRGLSQETAGRMPNPRNQAGDLAGAVRAAAATESNTAVTYDEDVAVRVGLCGPATPTTAVCPRSSAPAEGAAEDAVCYGRLEWPQMSLSPTCLSMPPPRCSECSSPCSHDVDETVDLASLASDEPYHVATHCCRTGILSLACLKKASSASKGWTVRESLRQLVAAPLSDPIHHLPRGIREVVEPVPWRGAINSPRADNQPLVIAGDVCSDRGPRAKQPDPFLHPEHFKGLRTGVLAVSINPKSESVAGWEDFLENSSALKGSQAESAGRWDMDCSTTATQHSGVKSGIYTETPFRASTVELSGVGDAYGAVWAGEGADYVSSRSNGYGSDVDLDGWSVDKDPTNWVPLRHRYCILSVNVNDGKARMEVADGRMSRRVCEDADPVPDDSARDYRSELYLDAAIVESDPLKWTPLRVRYAVTPQNKSSVALLHNPGGRVRLLALAFERRIAELQSSYLPRHQAFVKPTRDHGCVSPGGTGSAGLCRVFSPVRLSR</sequence>
<reference evidence="2 3" key="1">
    <citation type="journal article" date="2023" name="IScience">
        <title>Expanded male sex-determining region conserved during the evolution of homothallism in the green alga Volvox.</title>
        <authorList>
            <person name="Yamamoto K."/>
            <person name="Matsuzaki R."/>
            <person name="Mahakham W."/>
            <person name="Heman W."/>
            <person name="Sekimoto H."/>
            <person name="Kawachi M."/>
            <person name="Minakuchi Y."/>
            <person name="Toyoda A."/>
            <person name="Nozaki H."/>
        </authorList>
    </citation>
    <scope>NUCLEOTIDE SEQUENCE [LARGE SCALE GENOMIC DNA]</scope>
    <source>
        <strain evidence="2 3">NIES-4468</strain>
    </source>
</reference>
<evidence type="ECO:0000313" key="3">
    <source>
        <dbReference type="Proteomes" id="UP001165090"/>
    </source>
</evidence>
<feature type="compositionally biased region" description="Polar residues" evidence="1">
    <location>
        <begin position="19"/>
        <end position="31"/>
    </location>
</feature>
<dbReference type="Proteomes" id="UP001165090">
    <property type="component" value="Unassembled WGS sequence"/>
</dbReference>
<name>A0ABQ5RMV3_9CHLO</name>
<feature type="compositionally biased region" description="Basic and acidic residues" evidence="1">
    <location>
        <begin position="1"/>
        <end position="11"/>
    </location>
</feature>
<feature type="region of interest" description="Disordered" evidence="1">
    <location>
        <begin position="1"/>
        <end position="31"/>
    </location>
</feature>
<proteinExistence type="predicted"/>
<evidence type="ECO:0000313" key="2">
    <source>
        <dbReference type="EMBL" id="GLI58654.1"/>
    </source>
</evidence>
<keyword evidence="3" id="KW-1185">Reference proteome</keyword>